<feature type="domain" description="Anoctamin transmembrane" evidence="8">
    <location>
        <begin position="20"/>
        <end position="66"/>
    </location>
</feature>
<protein>
    <recommendedName>
        <fullName evidence="6">Anoctamin</fullName>
    </recommendedName>
</protein>
<dbReference type="Pfam" id="PF04547">
    <property type="entry name" value="Anoctamin"/>
    <property type="match status" value="1"/>
</dbReference>
<evidence type="ECO:0000256" key="2">
    <source>
        <dbReference type="ARBA" id="ARBA00009671"/>
    </source>
</evidence>
<proteinExistence type="inferred from homology"/>
<evidence type="ECO:0000313" key="10">
    <source>
        <dbReference type="Proteomes" id="UP000053676"/>
    </source>
</evidence>
<name>W2SLP9_NECAM</name>
<dbReference type="PANTHER" id="PTHR12308">
    <property type="entry name" value="ANOCTAMIN"/>
    <property type="match status" value="1"/>
</dbReference>
<comment type="subcellular location">
    <subcellularLocation>
        <location evidence="1 6">Membrane</location>
        <topology evidence="1 6">Multi-pass membrane protein</topology>
    </subcellularLocation>
</comment>
<evidence type="ECO:0000256" key="1">
    <source>
        <dbReference type="ARBA" id="ARBA00004141"/>
    </source>
</evidence>
<feature type="compositionally biased region" description="Polar residues" evidence="7">
    <location>
        <begin position="123"/>
        <end position="143"/>
    </location>
</feature>
<dbReference type="InterPro" id="IPR049452">
    <property type="entry name" value="Anoctamin_TM"/>
</dbReference>
<dbReference type="EMBL" id="KI668934">
    <property type="protein sequence ID" value="ETN70550.1"/>
    <property type="molecule type" value="Genomic_DNA"/>
</dbReference>
<dbReference type="GO" id="GO:0005254">
    <property type="term" value="F:chloride channel activity"/>
    <property type="evidence" value="ECO:0007669"/>
    <property type="project" value="TreeGrafter"/>
</dbReference>
<dbReference type="AlphaFoldDB" id="W2SLP9"/>
<dbReference type="InterPro" id="IPR007632">
    <property type="entry name" value="Anoctamin"/>
</dbReference>
<gene>
    <name evidence="9" type="ORF">NECAME_14697</name>
</gene>
<keyword evidence="5 6" id="KW-0472">Membrane</keyword>
<dbReference type="Proteomes" id="UP000053676">
    <property type="component" value="Unassembled WGS sequence"/>
</dbReference>
<dbReference type="KEGG" id="nai:NECAME_14697"/>
<dbReference type="GO" id="GO:0005886">
    <property type="term" value="C:plasma membrane"/>
    <property type="evidence" value="ECO:0007669"/>
    <property type="project" value="TreeGrafter"/>
</dbReference>
<evidence type="ECO:0000256" key="5">
    <source>
        <dbReference type="ARBA" id="ARBA00023136"/>
    </source>
</evidence>
<evidence type="ECO:0000256" key="3">
    <source>
        <dbReference type="ARBA" id="ARBA00022692"/>
    </source>
</evidence>
<accession>W2SLP9</accession>
<sequence>MNETTTVYGTESCDDNLGLSMEWWKVFAARLLFVVVFEHVVFIIKITVEYLIPDVPTKIFVQQQREKYLLRKALLNDLASNRETVNGHSAAARKAAANGDSIETAFQPGAFTDNDDEEEPRKLSNSSFVTAQQGSESVLNMKI</sequence>
<organism evidence="9 10">
    <name type="scientific">Necator americanus</name>
    <name type="common">Human hookworm</name>
    <dbReference type="NCBI Taxonomy" id="51031"/>
    <lineage>
        <taxon>Eukaryota</taxon>
        <taxon>Metazoa</taxon>
        <taxon>Ecdysozoa</taxon>
        <taxon>Nematoda</taxon>
        <taxon>Chromadorea</taxon>
        <taxon>Rhabditida</taxon>
        <taxon>Rhabditina</taxon>
        <taxon>Rhabditomorpha</taxon>
        <taxon>Strongyloidea</taxon>
        <taxon>Ancylostomatidae</taxon>
        <taxon>Bunostominae</taxon>
        <taxon>Necator</taxon>
    </lineage>
</organism>
<evidence type="ECO:0000256" key="4">
    <source>
        <dbReference type="ARBA" id="ARBA00022989"/>
    </source>
</evidence>
<reference evidence="10" key="1">
    <citation type="journal article" date="2014" name="Nat. Genet.">
        <title>Genome of the human hookworm Necator americanus.</title>
        <authorList>
            <person name="Tang Y.T."/>
            <person name="Gao X."/>
            <person name="Rosa B.A."/>
            <person name="Abubucker S."/>
            <person name="Hallsworth-Pepin K."/>
            <person name="Martin J."/>
            <person name="Tyagi R."/>
            <person name="Heizer E."/>
            <person name="Zhang X."/>
            <person name="Bhonagiri-Palsikar V."/>
            <person name="Minx P."/>
            <person name="Warren W.C."/>
            <person name="Wang Q."/>
            <person name="Zhan B."/>
            <person name="Hotez P.J."/>
            <person name="Sternberg P.W."/>
            <person name="Dougall A."/>
            <person name="Gaze S.T."/>
            <person name="Mulvenna J."/>
            <person name="Sotillo J."/>
            <person name="Ranganathan S."/>
            <person name="Rabelo E.M."/>
            <person name="Wilson R.K."/>
            <person name="Felgner P.L."/>
            <person name="Bethony J."/>
            <person name="Hawdon J.M."/>
            <person name="Gasser R.B."/>
            <person name="Loukas A."/>
            <person name="Mitreva M."/>
        </authorList>
    </citation>
    <scope>NUCLEOTIDE SEQUENCE [LARGE SCALE GENOMIC DNA]</scope>
</reference>
<feature type="region of interest" description="Disordered" evidence="7">
    <location>
        <begin position="89"/>
        <end position="143"/>
    </location>
</feature>
<evidence type="ECO:0000259" key="8">
    <source>
        <dbReference type="Pfam" id="PF04547"/>
    </source>
</evidence>
<evidence type="ECO:0000313" key="9">
    <source>
        <dbReference type="EMBL" id="ETN70550.1"/>
    </source>
</evidence>
<dbReference type="OrthoDB" id="10543532at2759"/>
<dbReference type="PANTHER" id="PTHR12308:SF84">
    <property type="entry name" value="ANOCTAMIN"/>
    <property type="match status" value="1"/>
</dbReference>
<evidence type="ECO:0000256" key="6">
    <source>
        <dbReference type="RuleBase" id="RU280814"/>
    </source>
</evidence>
<comment type="similarity">
    <text evidence="2 6">Belongs to the anoctamin family.</text>
</comment>
<feature type="transmembrane region" description="Helical" evidence="6">
    <location>
        <begin position="27"/>
        <end position="48"/>
    </location>
</feature>
<comment type="caution">
    <text evidence="6">Lacks conserved residue(s) required for the propagation of feature annotation.</text>
</comment>
<keyword evidence="10" id="KW-1185">Reference proteome</keyword>
<evidence type="ECO:0000256" key="7">
    <source>
        <dbReference type="SAM" id="MobiDB-lite"/>
    </source>
</evidence>
<keyword evidence="3 6" id="KW-0812">Transmembrane</keyword>
<keyword evidence="4 6" id="KW-1133">Transmembrane helix</keyword>